<dbReference type="GO" id="GO:0042048">
    <property type="term" value="P:olfactory behavior"/>
    <property type="evidence" value="ECO:0007669"/>
    <property type="project" value="TreeGrafter"/>
</dbReference>
<name>A0A2G9UK96_TELCI</name>
<keyword evidence="4 5" id="KW-0472">Membrane</keyword>
<evidence type="ECO:0000313" key="8">
    <source>
        <dbReference type="Proteomes" id="UP000230423"/>
    </source>
</evidence>
<feature type="domain" description="G-protein coupled receptors family 1 profile" evidence="6">
    <location>
        <begin position="83"/>
        <end position="234"/>
    </location>
</feature>
<evidence type="ECO:0000256" key="2">
    <source>
        <dbReference type="ARBA" id="ARBA00022692"/>
    </source>
</evidence>
<dbReference type="Pfam" id="PF10326">
    <property type="entry name" value="7TM_GPCR_Str"/>
    <property type="match status" value="2"/>
</dbReference>
<gene>
    <name evidence="7" type="ORF">TELCIR_07466</name>
</gene>
<dbReference type="PANTHER" id="PTHR22943">
    <property type="entry name" value="7-TRANSMEMBRANE DOMAIN RECEPTOR C.ELEGANS"/>
    <property type="match status" value="1"/>
</dbReference>
<dbReference type="EMBL" id="KZ346191">
    <property type="protein sequence ID" value="PIO70674.1"/>
    <property type="molecule type" value="Genomic_DNA"/>
</dbReference>
<dbReference type="PANTHER" id="PTHR22943:SF28">
    <property type="entry name" value="SEVEN TM RECEPTOR"/>
    <property type="match status" value="1"/>
</dbReference>
<evidence type="ECO:0000313" key="7">
    <source>
        <dbReference type="EMBL" id="PIO70674.1"/>
    </source>
</evidence>
<accession>A0A2G9UK96</accession>
<feature type="transmembrane region" description="Helical" evidence="5">
    <location>
        <begin position="113"/>
        <end position="139"/>
    </location>
</feature>
<dbReference type="AlphaFoldDB" id="A0A2G9UK96"/>
<keyword evidence="7" id="KW-0675">Receptor</keyword>
<feature type="non-terminal residue" evidence="7">
    <location>
        <position position="234"/>
    </location>
</feature>
<dbReference type="InterPro" id="IPR019428">
    <property type="entry name" value="7TM_GPCR_serpentine_rcpt_Str"/>
</dbReference>
<organism evidence="7 8">
    <name type="scientific">Teladorsagia circumcincta</name>
    <name type="common">Brown stomach worm</name>
    <name type="synonym">Ostertagia circumcincta</name>
    <dbReference type="NCBI Taxonomy" id="45464"/>
    <lineage>
        <taxon>Eukaryota</taxon>
        <taxon>Metazoa</taxon>
        <taxon>Ecdysozoa</taxon>
        <taxon>Nematoda</taxon>
        <taxon>Chromadorea</taxon>
        <taxon>Rhabditida</taxon>
        <taxon>Rhabditina</taxon>
        <taxon>Rhabditomorpha</taxon>
        <taxon>Strongyloidea</taxon>
        <taxon>Trichostrongylidae</taxon>
        <taxon>Teladorsagia</taxon>
    </lineage>
</organism>
<dbReference type="Proteomes" id="UP000230423">
    <property type="component" value="Unassembled WGS sequence"/>
</dbReference>
<evidence type="ECO:0000259" key="6">
    <source>
        <dbReference type="PROSITE" id="PS50262"/>
    </source>
</evidence>
<dbReference type="SUPFAM" id="SSF81321">
    <property type="entry name" value="Family A G protein-coupled receptor-like"/>
    <property type="match status" value="1"/>
</dbReference>
<dbReference type="GO" id="GO:0005886">
    <property type="term" value="C:plasma membrane"/>
    <property type="evidence" value="ECO:0007669"/>
    <property type="project" value="TreeGrafter"/>
</dbReference>
<dbReference type="OrthoDB" id="5859135at2759"/>
<evidence type="ECO:0000256" key="5">
    <source>
        <dbReference type="SAM" id="Phobius"/>
    </source>
</evidence>
<keyword evidence="8" id="KW-1185">Reference proteome</keyword>
<dbReference type="GO" id="GO:0038022">
    <property type="term" value="F:G protein-coupled olfactory receptor activity"/>
    <property type="evidence" value="ECO:0007669"/>
    <property type="project" value="TreeGrafter"/>
</dbReference>
<protein>
    <submittedName>
        <fullName evidence="7">7TM chemoreceptor</fullName>
    </submittedName>
</protein>
<feature type="transmembrane region" description="Helical" evidence="5">
    <location>
        <begin position="68"/>
        <end position="93"/>
    </location>
</feature>
<reference evidence="7 8" key="1">
    <citation type="submission" date="2015-09" db="EMBL/GenBank/DDBJ databases">
        <title>Draft genome of the parasitic nematode Teladorsagia circumcincta isolate WARC Sus (inbred).</title>
        <authorList>
            <person name="Mitreva M."/>
        </authorList>
    </citation>
    <scope>NUCLEOTIDE SEQUENCE [LARGE SCALE GENOMIC DNA]</scope>
    <source>
        <strain evidence="7 8">S</strain>
    </source>
</reference>
<evidence type="ECO:0000256" key="4">
    <source>
        <dbReference type="ARBA" id="ARBA00023136"/>
    </source>
</evidence>
<sequence>MNVQEFVSFASTCILVVGTALNLIFIYAIRNGTRSAVGQVYKNIMTCFAVCNIAFAGAEFIAKPRMKPWGLLSLCFFIGMYGVTTALLTLHFVYRYVAVCRQHLLRMFQKTTIVVGIIITILSWGFIYGFISFYCFAATNEYYKYANPSVYAKFGEDAHNLSFFCIFTYEANENVTTIYWASTIGLGAIYIMMLFTFVLMIFCGVQMYRTLKKSSMSQKSKKLQTQLLKALVVQ</sequence>
<feature type="transmembrane region" description="Helical" evidence="5">
    <location>
        <begin position="178"/>
        <end position="205"/>
    </location>
</feature>
<keyword evidence="3 5" id="KW-1133">Transmembrane helix</keyword>
<dbReference type="PROSITE" id="PS50262">
    <property type="entry name" value="G_PROTEIN_RECEP_F1_2"/>
    <property type="match status" value="1"/>
</dbReference>
<keyword evidence="2 5" id="KW-0812">Transmembrane</keyword>
<comment type="subcellular location">
    <subcellularLocation>
        <location evidence="1">Membrane</location>
    </subcellularLocation>
</comment>
<evidence type="ECO:0000256" key="3">
    <source>
        <dbReference type="ARBA" id="ARBA00022989"/>
    </source>
</evidence>
<feature type="transmembrane region" description="Helical" evidence="5">
    <location>
        <begin position="40"/>
        <end position="62"/>
    </location>
</feature>
<proteinExistence type="predicted"/>
<dbReference type="Gene3D" id="1.20.1070.10">
    <property type="entry name" value="Rhodopsin 7-helix transmembrane proteins"/>
    <property type="match status" value="1"/>
</dbReference>
<feature type="transmembrane region" description="Helical" evidence="5">
    <location>
        <begin position="6"/>
        <end position="28"/>
    </location>
</feature>
<dbReference type="InterPro" id="IPR017452">
    <property type="entry name" value="GPCR_Rhodpsn_7TM"/>
</dbReference>
<evidence type="ECO:0000256" key="1">
    <source>
        <dbReference type="ARBA" id="ARBA00004370"/>
    </source>
</evidence>